<keyword evidence="8" id="KW-1185">Reference proteome</keyword>
<evidence type="ECO:0000313" key="8">
    <source>
        <dbReference type="Proteomes" id="UP000321580"/>
    </source>
</evidence>
<evidence type="ECO:0000256" key="2">
    <source>
        <dbReference type="ARBA" id="ARBA00022692"/>
    </source>
</evidence>
<comment type="caution">
    <text evidence="7">The sequence shown here is derived from an EMBL/GenBank/DDBJ whole genome shotgun (WGS) entry which is preliminary data.</text>
</comment>
<feature type="transmembrane region" description="Helical" evidence="5">
    <location>
        <begin position="376"/>
        <end position="393"/>
    </location>
</feature>
<dbReference type="PANTHER" id="PTHR37422">
    <property type="entry name" value="TEICHURONIC ACID BIOSYNTHESIS PROTEIN TUAE"/>
    <property type="match status" value="1"/>
</dbReference>
<dbReference type="OrthoDB" id="1493936at2"/>
<proteinExistence type="predicted"/>
<keyword evidence="3 5" id="KW-1133">Transmembrane helix</keyword>
<name>A0A5C6RND8_9BACT</name>
<evidence type="ECO:0000256" key="3">
    <source>
        <dbReference type="ARBA" id="ARBA00022989"/>
    </source>
</evidence>
<gene>
    <name evidence="7" type="ORF">FRY97_08400</name>
</gene>
<evidence type="ECO:0000256" key="5">
    <source>
        <dbReference type="SAM" id="Phobius"/>
    </source>
</evidence>
<evidence type="ECO:0000259" key="6">
    <source>
        <dbReference type="Pfam" id="PF04932"/>
    </source>
</evidence>
<feature type="transmembrane region" description="Helical" evidence="5">
    <location>
        <begin position="169"/>
        <end position="198"/>
    </location>
</feature>
<dbReference type="Proteomes" id="UP000321580">
    <property type="component" value="Unassembled WGS sequence"/>
</dbReference>
<evidence type="ECO:0000256" key="1">
    <source>
        <dbReference type="ARBA" id="ARBA00004141"/>
    </source>
</evidence>
<reference evidence="7 8" key="1">
    <citation type="submission" date="2019-08" db="EMBL/GenBank/DDBJ databases">
        <title>Genome of Phaeodactylibacter luteus.</title>
        <authorList>
            <person name="Bowman J.P."/>
        </authorList>
    </citation>
    <scope>NUCLEOTIDE SEQUENCE [LARGE SCALE GENOMIC DNA]</scope>
    <source>
        <strain evidence="7 8">KCTC 42180</strain>
    </source>
</reference>
<dbReference type="GO" id="GO:0016020">
    <property type="term" value="C:membrane"/>
    <property type="evidence" value="ECO:0007669"/>
    <property type="project" value="UniProtKB-SubCell"/>
</dbReference>
<comment type="subcellular location">
    <subcellularLocation>
        <location evidence="1">Membrane</location>
        <topology evidence="1">Multi-pass membrane protein</topology>
    </subcellularLocation>
</comment>
<dbReference type="PANTHER" id="PTHR37422:SF13">
    <property type="entry name" value="LIPOPOLYSACCHARIDE BIOSYNTHESIS PROTEIN PA4999-RELATED"/>
    <property type="match status" value="1"/>
</dbReference>
<dbReference type="RefSeq" id="WP_147167000.1">
    <property type="nucleotide sequence ID" value="NZ_VOOR01000013.1"/>
</dbReference>
<evidence type="ECO:0000256" key="4">
    <source>
        <dbReference type="ARBA" id="ARBA00023136"/>
    </source>
</evidence>
<feature type="domain" description="O-antigen ligase-related" evidence="6">
    <location>
        <begin position="171"/>
        <end position="332"/>
    </location>
</feature>
<sequence length="399" mass="44075">MPILGSRFQLTEIIFLIAVLPYLWKSKAKLNLPPSNLLPPLAAYLFINYASAIYSQQANAILEATGRAYLAGIFLLAHHWASKGLSMPLLRAWQYGAVASALIAIGGYVFALAGYPSQLVRLYQDYPYFGTIYRATGLTGSGGMLMSVCFLPTLLFFKDWLAHRRGNAAPLAILLFALGLSASKELILLGAGLLLIALHHIPRKDSAVTAYLKNLVWAAAALVYWTGTHLIVLPAAQYNATYLKGTSYTGYTTAARTGDFYWIETTYLELKKAAYTIATEHPILGVGPGQFNSELGALQAQDKYPTHLPLYDPHSTWFGAWAEIGFTGLSVLIFFIFILYRFTQKIPKETQLEISALLIFLGMASIESISRDMMNFRHIWLAFGILSGFSLYPPKDDSS</sequence>
<dbReference type="AlphaFoldDB" id="A0A5C6RND8"/>
<accession>A0A5C6RND8</accession>
<evidence type="ECO:0000313" key="7">
    <source>
        <dbReference type="EMBL" id="TXB63826.1"/>
    </source>
</evidence>
<keyword evidence="4 5" id="KW-0472">Membrane</keyword>
<dbReference type="Pfam" id="PF04932">
    <property type="entry name" value="Wzy_C"/>
    <property type="match status" value="1"/>
</dbReference>
<keyword evidence="2 5" id="KW-0812">Transmembrane</keyword>
<feature type="transmembrane region" description="Helical" evidence="5">
    <location>
        <begin position="318"/>
        <end position="340"/>
    </location>
</feature>
<feature type="transmembrane region" description="Helical" evidence="5">
    <location>
        <begin position="93"/>
        <end position="115"/>
    </location>
</feature>
<protein>
    <recommendedName>
        <fullName evidence="6">O-antigen ligase-related domain-containing protein</fullName>
    </recommendedName>
</protein>
<dbReference type="InterPro" id="IPR007016">
    <property type="entry name" value="O-antigen_ligase-rel_domated"/>
</dbReference>
<feature type="transmembrane region" description="Helical" evidence="5">
    <location>
        <begin position="135"/>
        <end position="157"/>
    </location>
</feature>
<dbReference type="EMBL" id="VOOR01000013">
    <property type="protein sequence ID" value="TXB63826.1"/>
    <property type="molecule type" value="Genomic_DNA"/>
</dbReference>
<dbReference type="InterPro" id="IPR051533">
    <property type="entry name" value="WaaL-like"/>
</dbReference>
<organism evidence="7 8">
    <name type="scientific">Phaeodactylibacter luteus</name>
    <dbReference type="NCBI Taxonomy" id="1564516"/>
    <lineage>
        <taxon>Bacteria</taxon>
        <taxon>Pseudomonadati</taxon>
        <taxon>Bacteroidota</taxon>
        <taxon>Saprospiria</taxon>
        <taxon>Saprospirales</taxon>
        <taxon>Haliscomenobacteraceae</taxon>
        <taxon>Phaeodactylibacter</taxon>
    </lineage>
</organism>